<sequence length="770" mass="84242">MSQSDAQTGASSAGSLLDSLVTDLGTNPPALNSSGTVRLHALFSIPRLAKSLYPLAHIDPEDLQTSRSSQPVQAWVEQIILTASWSPETDLDPNSESVNGGGAEPVTNHPGRDRPESDQGSPVMAYALEAFLYTLPEEDSALLYISKLDSTGFGPRAIPRHLRPLVREQLVKAREEEGGKRLGGDGRIGYSEDSLTSALTGSFISHFASLRHWSGSDLKIGHLSLHILARSQSAYLFPSSPENPDKKILSDGGLIKWWREVVSKVVVRVRSESFGAAVQGEEKDIERDQPGPIQARPFYLIPGYNKLESHVLLPLPRPTPPRNQPSSSLQDASPPSSNGQKTTTDTTSTSDPDPTSSAGWTYGHPYSLQGSGCSSEEELPPLPLHWRRLHTGGQPDSSKGDSIEVDSRRKRTINTLMPHFSDDPKSRFLDELMIDSHEHGGGGGFTTRSAGRGGGRPDSDRKEGKEGKEEEEEGIERDVHQPSTVGGVSDEEGELKRRKKIKLDHDPTSAVTLDDGPAKTEPLDGRTKEGKEGKGEQEESVEGKASSSSLFSSPSPTTTKIVPPPPPTSERLNLVPIQTIRDQMRERSRLDRISPDEFWERMGFRQECCSGNAVGVLFVSFTQLTTTTPSIPIQTNAKPKPSRLSIPHPTLQELVFKNLMRDSCVWSSEVEASRLTSSWFENVDKAIRRKGGWIGHPQEDRTTESSRFVGRDILWSDIRITAPLQQIRDANEIFNTNHATSSHHPGSAAAASSPSVKPNVLSVKRKKKQV</sequence>
<dbReference type="EMBL" id="KZ819730">
    <property type="protein sequence ID" value="PWN53342.1"/>
    <property type="molecule type" value="Genomic_DNA"/>
</dbReference>
<reference evidence="1 2" key="1">
    <citation type="journal article" date="2018" name="Mol. Biol. Evol.">
        <title>Broad Genomic Sampling Reveals a Smut Pathogenic Ancestry of the Fungal Clade Ustilaginomycotina.</title>
        <authorList>
            <person name="Kijpornyongpan T."/>
            <person name="Mondo S.J."/>
            <person name="Barry K."/>
            <person name="Sandor L."/>
            <person name="Lee J."/>
            <person name="Lipzen A."/>
            <person name="Pangilinan J."/>
            <person name="LaButti K."/>
            <person name="Hainaut M."/>
            <person name="Henrissat B."/>
            <person name="Grigoriev I.V."/>
            <person name="Spatafora J.W."/>
            <person name="Aime M.C."/>
        </authorList>
    </citation>
    <scope>NUCLEOTIDE SEQUENCE [LARGE SCALE GENOMIC DNA]</scope>
    <source>
        <strain evidence="1 2">SA 807</strain>
    </source>
</reference>
<accession>A0ACD0P5L7</accession>
<gene>
    <name evidence="1" type="ORF">IE53DRAFT_408757</name>
</gene>
<organism evidence="1 2">
    <name type="scientific">Violaceomyces palustris</name>
    <dbReference type="NCBI Taxonomy" id="1673888"/>
    <lineage>
        <taxon>Eukaryota</taxon>
        <taxon>Fungi</taxon>
        <taxon>Dikarya</taxon>
        <taxon>Basidiomycota</taxon>
        <taxon>Ustilaginomycotina</taxon>
        <taxon>Ustilaginomycetes</taxon>
        <taxon>Violaceomycetales</taxon>
        <taxon>Violaceomycetaceae</taxon>
        <taxon>Violaceomyces</taxon>
    </lineage>
</organism>
<name>A0ACD0P5L7_9BASI</name>
<evidence type="ECO:0000313" key="1">
    <source>
        <dbReference type="EMBL" id="PWN53342.1"/>
    </source>
</evidence>
<proteinExistence type="predicted"/>
<keyword evidence="2" id="KW-1185">Reference proteome</keyword>
<dbReference type="Proteomes" id="UP000245626">
    <property type="component" value="Unassembled WGS sequence"/>
</dbReference>
<protein>
    <submittedName>
        <fullName evidence="1">Uncharacterized protein</fullName>
    </submittedName>
</protein>
<evidence type="ECO:0000313" key="2">
    <source>
        <dbReference type="Proteomes" id="UP000245626"/>
    </source>
</evidence>